<accession>A0AAN6V7K1</accession>
<reference evidence="2" key="1">
    <citation type="journal article" date="2023" name="Mol. Phylogenet. Evol.">
        <title>Genome-scale phylogeny and comparative genomics of the fungal order Sordariales.</title>
        <authorList>
            <person name="Hensen N."/>
            <person name="Bonometti L."/>
            <person name="Westerberg I."/>
            <person name="Brannstrom I.O."/>
            <person name="Guillou S."/>
            <person name="Cros-Aarteil S."/>
            <person name="Calhoun S."/>
            <person name="Haridas S."/>
            <person name="Kuo A."/>
            <person name="Mondo S."/>
            <person name="Pangilinan J."/>
            <person name="Riley R."/>
            <person name="LaButti K."/>
            <person name="Andreopoulos B."/>
            <person name="Lipzen A."/>
            <person name="Chen C."/>
            <person name="Yan M."/>
            <person name="Daum C."/>
            <person name="Ng V."/>
            <person name="Clum A."/>
            <person name="Steindorff A."/>
            <person name="Ohm R.A."/>
            <person name="Martin F."/>
            <person name="Silar P."/>
            <person name="Natvig D.O."/>
            <person name="Lalanne C."/>
            <person name="Gautier V."/>
            <person name="Ament-Velasquez S.L."/>
            <person name="Kruys A."/>
            <person name="Hutchinson M.I."/>
            <person name="Powell A.J."/>
            <person name="Barry K."/>
            <person name="Miller A.N."/>
            <person name="Grigoriev I.V."/>
            <person name="Debuchy R."/>
            <person name="Gladieux P."/>
            <person name="Hiltunen Thoren M."/>
            <person name="Johannesson H."/>
        </authorList>
    </citation>
    <scope>NUCLEOTIDE SEQUENCE</scope>
    <source>
        <strain evidence="2">CBS 141.50</strain>
    </source>
</reference>
<dbReference type="Proteomes" id="UP001302676">
    <property type="component" value="Unassembled WGS sequence"/>
</dbReference>
<dbReference type="GeneID" id="87819640"/>
<dbReference type="EMBL" id="MU853562">
    <property type="protein sequence ID" value="KAK4146343.1"/>
    <property type="molecule type" value="Genomic_DNA"/>
</dbReference>
<name>A0AAN6V7K1_9PEZI</name>
<dbReference type="RefSeq" id="XP_062639714.1">
    <property type="nucleotide sequence ID" value="XM_062783027.1"/>
</dbReference>
<gene>
    <name evidence="2" type="ORF">C8A04DRAFT_35056</name>
</gene>
<protein>
    <submittedName>
        <fullName evidence="2">Uncharacterized protein</fullName>
    </submittedName>
</protein>
<evidence type="ECO:0000313" key="3">
    <source>
        <dbReference type="Proteomes" id="UP001302676"/>
    </source>
</evidence>
<comment type="caution">
    <text evidence="2">The sequence shown here is derived from an EMBL/GenBank/DDBJ whole genome shotgun (WGS) entry which is preliminary data.</text>
</comment>
<feature type="region of interest" description="Disordered" evidence="1">
    <location>
        <begin position="78"/>
        <end position="109"/>
    </location>
</feature>
<dbReference type="AlphaFoldDB" id="A0AAN6V7K1"/>
<evidence type="ECO:0000256" key="1">
    <source>
        <dbReference type="SAM" id="MobiDB-lite"/>
    </source>
</evidence>
<feature type="compositionally biased region" description="Pro residues" evidence="1">
    <location>
        <begin position="95"/>
        <end position="106"/>
    </location>
</feature>
<keyword evidence="3" id="KW-1185">Reference proteome</keyword>
<organism evidence="2 3">
    <name type="scientific">Dichotomopilus funicola</name>
    <dbReference type="NCBI Taxonomy" id="1934379"/>
    <lineage>
        <taxon>Eukaryota</taxon>
        <taxon>Fungi</taxon>
        <taxon>Dikarya</taxon>
        <taxon>Ascomycota</taxon>
        <taxon>Pezizomycotina</taxon>
        <taxon>Sordariomycetes</taxon>
        <taxon>Sordariomycetidae</taxon>
        <taxon>Sordariales</taxon>
        <taxon>Chaetomiaceae</taxon>
        <taxon>Dichotomopilus</taxon>
    </lineage>
</organism>
<reference evidence="2" key="2">
    <citation type="submission" date="2023-05" db="EMBL/GenBank/DDBJ databases">
        <authorList>
            <consortium name="Lawrence Berkeley National Laboratory"/>
            <person name="Steindorff A."/>
            <person name="Hensen N."/>
            <person name="Bonometti L."/>
            <person name="Westerberg I."/>
            <person name="Brannstrom I.O."/>
            <person name="Guillou S."/>
            <person name="Cros-Aarteil S."/>
            <person name="Calhoun S."/>
            <person name="Haridas S."/>
            <person name="Kuo A."/>
            <person name="Mondo S."/>
            <person name="Pangilinan J."/>
            <person name="Riley R."/>
            <person name="Labutti K."/>
            <person name="Andreopoulos B."/>
            <person name="Lipzen A."/>
            <person name="Chen C."/>
            <person name="Yanf M."/>
            <person name="Daum C."/>
            <person name="Ng V."/>
            <person name="Clum A."/>
            <person name="Ohm R."/>
            <person name="Martin F."/>
            <person name="Silar P."/>
            <person name="Natvig D."/>
            <person name="Lalanne C."/>
            <person name="Gautier V."/>
            <person name="Ament-Velasquez S.L."/>
            <person name="Kruys A."/>
            <person name="Hutchinson M.I."/>
            <person name="Powell A.J."/>
            <person name="Barry K."/>
            <person name="Miller A.N."/>
            <person name="Grigoriev I.V."/>
            <person name="Debuchy R."/>
            <person name="Gladieux P."/>
            <person name="Thoren M.H."/>
            <person name="Johannesson H."/>
        </authorList>
    </citation>
    <scope>NUCLEOTIDE SEQUENCE</scope>
    <source>
        <strain evidence="2">CBS 141.50</strain>
    </source>
</reference>
<proteinExistence type="predicted"/>
<sequence length="233" mass="26515">MAAYPKRYEPCLALRGRDIPCLFWFEDALATYGVPTVVFDLYLLVPDIDKAANALAEKGWTDAGPQNSTYHFLKAPIPQRRLNPPNFTPPDWKPRPGPPSTEPPGPTTTVLLPATDWNVPVEKLRLPSLEGFIPPLALLLDALIDSLLDAPLGTLLWIQLNTFVSYLYGNCASLKTQDFAANLQLDHRQFHYDALSKWISGIPFLREQRQIRDEIREGKRQPQRNAWYFQPTY</sequence>
<evidence type="ECO:0000313" key="2">
    <source>
        <dbReference type="EMBL" id="KAK4146343.1"/>
    </source>
</evidence>